<gene>
    <name evidence="1" type="ORF">FPE_LOCUS8599</name>
</gene>
<dbReference type="PANTHER" id="PTHR12725:SF82">
    <property type="entry name" value="HALOACID DEHALOGENASE-LIKE HYDROLASE (HAD) SUPERFAMILY PROTEIN"/>
    <property type="match status" value="1"/>
</dbReference>
<name>A0AAD2DP55_9LAMI</name>
<dbReference type="AlphaFoldDB" id="A0AAD2DP55"/>
<organism evidence="1 2">
    <name type="scientific">Fraxinus pennsylvanica</name>
    <dbReference type="NCBI Taxonomy" id="56036"/>
    <lineage>
        <taxon>Eukaryota</taxon>
        <taxon>Viridiplantae</taxon>
        <taxon>Streptophyta</taxon>
        <taxon>Embryophyta</taxon>
        <taxon>Tracheophyta</taxon>
        <taxon>Spermatophyta</taxon>
        <taxon>Magnoliopsida</taxon>
        <taxon>eudicotyledons</taxon>
        <taxon>Gunneridae</taxon>
        <taxon>Pentapetalae</taxon>
        <taxon>asterids</taxon>
        <taxon>lamiids</taxon>
        <taxon>Lamiales</taxon>
        <taxon>Oleaceae</taxon>
        <taxon>Oleeae</taxon>
        <taxon>Fraxinus</taxon>
    </lineage>
</organism>
<evidence type="ECO:0000313" key="2">
    <source>
        <dbReference type="Proteomes" id="UP000834106"/>
    </source>
</evidence>
<reference evidence="1" key="1">
    <citation type="submission" date="2023-05" db="EMBL/GenBank/DDBJ databases">
        <authorList>
            <person name="Huff M."/>
        </authorList>
    </citation>
    <scope>NUCLEOTIDE SEQUENCE</scope>
</reference>
<accession>A0AAD2DP55</accession>
<keyword evidence="2" id="KW-1185">Reference proteome</keyword>
<evidence type="ECO:0000313" key="1">
    <source>
        <dbReference type="EMBL" id="CAI9761169.1"/>
    </source>
</evidence>
<sequence>MEYEHRYGQVQRSKYDCLLFNLDDTLYPLSAGLATSVLKNIQDYMVEKLGIEESKSMTCVIYCTRIMVLQWQALDVLCIDNSGVSFTGSGRCSSQSSIGSINGCFSGSMSEDNEGDDYDNGCLDDWETVVDALMMLFVLGACLAFPFRRSFMGVAPVPNQMFGCELYCTPSISLKLSESKSFRRRGAKGF</sequence>
<dbReference type="Gene3D" id="1.10.150.450">
    <property type="match status" value="1"/>
</dbReference>
<proteinExistence type="predicted"/>
<dbReference type="Proteomes" id="UP000834106">
    <property type="component" value="Chromosome 5"/>
</dbReference>
<protein>
    <submittedName>
        <fullName evidence="1">Uncharacterized protein</fullName>
    </submittedName>
</protein>
<dbReference type="PANTHER" id="PTHR12725">
    <property type="entry name" value="HALOACID DEHALOGENASE-LIKE HYDROLASE"/>
    <property type="match status" value="1"/>
</dbReference>
<dbReference type="EMBL" id="OU503040">
    <property type="protein sequence ID" value="CAI9761169.1"/>
    <property type="molecule type" value="Genomic_DNA"/>
</dbReference>